<dbReference type="Proteomes" id="UP000809910">
    <property type="component" value="Unassembled WGS sequence"/>
</dbReference>
<sequence length="126" mass="14505">MKYEYHHTGIPTTEIREGEKYSSTFKVYTSGGQESEFRVQYHRFEEDCPLHPLIQAKPHIAFKVDNLEMAIKGKEVILEPYEPFSGFKVAMIAEQGAPIEFIETTLSEEEIWYGSHDNSVIYPGKS</sequence>
<comment type="caution">
    <text evidence="1">The sequence shown here is derived from an EMBL/GenBank/DDBJ whole genome shotgun (WGS) entry which is preliminary data.</text>
</comment>
<accession>A0ABS1WD40</accession>
<evidence type="ECO:0000313" key="2">
    <source>
        <dbReference type="Proteomes" id="UP000809910"/>
    </source>
</evidence>
<keyword evidence="2" id="KW-1185">Reference proteome</keyword>
<organism evidence="1 2">
    <name type="scientific">Legionella bononiensis</name>
    <dbReference type="NCBI Taxonomy" id="2793102"/>
    <lineage>
        <taxon>Bacteria</taxon>
        <taxon>Pseudomonadati</taxon>
        <taxon>Pseudomonadota</taxon>
        <taxon>Gammaproteobacteria</taxon>
        <taxon>Legionellales</taxon>
        <taxon>Legionellaceae</taxon>
        <taxon>Legionella</taxon>
    </lineage>
</organism>
<name>A0ABS1WD40_9GAMM</name>
<proteinExistence type="predicted"/>
<evidence type="ECO:0000313" key="1">
    <source>
        <dbReference type="EMBL" id="MBL7527272.1"/>
    </source>
</evidence>
<reference evidence="1 2" key="1">
    <citation type="submission" date="2020-12" db="EMBL/GenBank/DDBJ databases">
        <title>WGS of Legionella: environmental sample.</title>
        <authorList>
            <person name="Cristino S."/>
            <person name="Girolamini L."/>
            <person name="Salaris S."/>
            <person name="Pascale M.R."/>
            <person name="Mazzotta M."/>
            <person name="Orsini M."/>
            <person name="Grottola A."/>
        </authorList>
    </citation>
    <scope>NUCLEOTIDE SEQUENCE [LARGE SCALE GENOMIC DNA]</scope>
    <source>
        <strain evidence="1 2">30cs62</strain>
    </source>
</reference>
<dbReference type="EMBL" id="JADWVN010000026">
    <property type="protein sequence ID" value="MBL7527272.1"/>
    <property type="molecule type" value="Genomic_DNA"/>
</dbReference>
<evidence type="ECO:0008006" key="3">
    <source>
        <dbReference type="Google" id="ProtNLM"/>
    </source>
</evidence>
<protein>
    <recommendedName>
        <fullName evidence="3">Helicase</fullName>
    </recommendedName>
</protein>
<gene>
    <name evidence="1" type="ORF">I5282_11930</name>
</gene>